<name>A0A929RMI2_9ACTO</name>
<dbReference type="EMBL" id="JABZGF010000003">
    <property type="protein sequence ID" value="MBF0965642.1"/>
    <property type="molecule type" value="Genomic_DNA"/>
</dbReference>
<sequence length="118" mass="13253">MPEIEAAWSVLYNLNAYTGPQAEAFEQKCLNNIRDFMSTPAEWRQAVREVPACTRLAMLFEKQERYDEAISICAIAIHNGITYDGSKGQMYGRLARLIRKAGKPVSDDILKLLQGGKS</sequence>
<reference evidence="1" key="1">
    <citation type="submission" date="2020-04" db="EMBL/GenBank/DDBJ databases">
        <title>Deep metagenomics examines the oral microbiome during advanced dental caries in children, revealing novel taxa and co-occurrences with host molecules.</title>
        <authorList>
            <person name="Baker J.L."/>
            <person name="Morton J.T."/>
            <person name="Dinis M."/>
            <person name="Alvarez R."/>
            <person name="Tran N.C."/>
            <person name="Knight R."/>
            <person name="Edlund A."/>
        </authorList>
    </citation>
    <scope>NUCLEOTIDE SEQUENCE</scope>
    <source>
        <strain evidence="1">JCVI_30_bin.13</strain>
    </source>
</reference>
<dbReference type="Proteomes" id="UP000759246">
    <property type="component" value="Unassembled WGS sequence"/>
</dbReference>
<proteinExistence type="predicted"/>
<accession>A0A929RMI2</accession>
<dbReference type="AlphaFoldDB" id="A0A929RMI2"/>
<organism evidence="1 2">
    <name type="scientific">Actinomyces bouchesdurhonensis</name>
    <dbReference type="NCBI Taxonomy" id="1852361"/>
    <lineage>
        <taxon>Bacteria</taxon>
        <taxon>Bacillati</taxon>
        <taxon>Actinomycetota</taxon>
        <taxon>Actinomycetes</taxon>
        <taxon>Actinomycetales</taxon>
        <taxon>Actinomycetaceae</taxon>
        <taxon>Actinomyces</taxon>
    </lineage>
</organism>
<evidence type="ECO:0000313" key="1">
    <source>
        <dbReference type="EMBL" id="MBF0965642.1"/>
    </source>
</evidence>
<protein>
    <recommendedName>
        <fullName evidence="3">Tetratricopeptide repeat protein</fullName>
    </recommendedName>
</protein>
<evidence type="ECO:0008006" key="3">
    <source>
        <dbReference type="Google" id="ProtNLM"/>
    </source>
</evidence>
<comment type="caution">
    <text evidence="1">The sequence shown here is derived from an EMBL/GenBank/DDBJ whole genome shotgun (WGS) entry which is preliminary data.</text>
</comment>
<evidence type="ECO:0000313" key="2">
    <source>
        <dbReference type="Proteomes" id="UP000759246"/>
    </source>
</evidence>
<gene>
    <name evidence="1" type="ORF">HXK09_00445</name>
</gene>